<evidence type="ECO:0000256" key="7">
    <source>
        <dbReference type="ARBA" id="ARBA00023172"/>
    </source>
</evidence>
<evidence type="ECO:0000313" key="12">
    <source>
        <dbReference type="EMBL" id="CBS91587.1"/>
    </source>
</evidence>
<dbReference type="EMBL" id="FQ311874">
    <property type="protein sequence ID" value="CBS91587.1"/>
    <property type="molecule type" value="Genomic_DNA"/>
</dbReference>
<gene>
    <name evidence="12" type="ordered locus">AZOLI_p60180</name>
</gene>
<dbReference type="Pfam" id="PF07282">
    <property type="entry name" value="Cas12f1-like_TNB"/>
    <property type="match status" value="1"/>
</dbReference>
<dbReference type="InterPro" id="IPR051399">
    <property type="entry name" value="RNA-guided_DNA_endo/Transpos"/>
</dbReference>
<feature type="domain" description="Probable transposase IS891/IS1136/IS1341" evidence="9">
    <location>
        <begin position="171"/>
        <end position="276"/>
    </location>
</feature>
<evidence type="ECO:0000259" key="11">
    <source>
        <dbReference type="Pfam" id="PF12323"/>
    </source>
</evidence>
<evidence type="ECO:0000259" key="10">
    <source>
        <dbReference type="Pfam" id="PF07282"/>
    </source>
</evidence>
<dbReference type="GO" id="GO:0006310">
    <property type="term" value="P:DNA recombination"/>
    <property type="evidence" value="ECO:0007669"/>
    <property type="project" value="UniProtKB-KW"/>
</dbReference>
<keyword evidence="12" id="KW-0614">Plasmid</keyword>
<feature type="compositionally biased region" description="Basic residues" evidence="8">
    <location>
        <begin position="218"/>
        <end position="228"/>
    </location>
</feature>
<dbReference type="Proteomes" id="UP000005667">
    <property type="component" value="Plasmid AZO_p6"/>
</dbReference>
<dbReference type="RefSeq" id="WP_014190010.1">
    <property type="nucleotide sequence ID" value="NC_016588.1"/>
</dbReference>
<keyword evidence="4" id="KW-0479">Metal-binding</keyword>
<evidence type="ECO:0000256" key="4">
    <source>
        <dbReference type="ARBA" id="ARBA00022723"/>
    </source>
</evidence>
<dbReference type="InterPro" id="IPR021027">
    <property type="entry name" value="Transposase_put_HTH"/>
</dbReference>
<evidence type="ECO:0000313" key="13">
    <source>
        <dbReference type="Proteomes" id="UP000005667"/>
    </source>
</evidence>
<protein>
    <submittedName>
        <fullName evidence="12">Transposase of ISAli19, IS200/IS605 family subgroup IS1341, ORFB</fullName>
    </submittedName>
</protein>
<comment type="similarity">
    <text evidence="1">In the C-terminal section; belongs to the transposase 35 family.</text>
</comment>
<dbReference type="GO" id="GO:0032196">
    <property type="term" value="P:transposition"/>
    <property type="evidence" value="ECO:0007669"/>
    <property type="project" value="UniProtKB-KW"/>
</dbReference>
<dbReference type="AlphaFoldDB" id="G7ZJ43"/>
<evidence type="ECO:0000256" key="3">
    <source>
        <dbReference type="ARBA" id="ARBA00022578"/>
    </source>
</evidence>
<evidence type="ECO:0000256" key="8">
    <source>
        <dbReference type="SAM" id="MobiDB-lite"/>
    </source>
</evidence>
<dbReference type="Pfam" id="PF12323">
    <property type="entry name" value="HTH_OrfB_IS605"/>
    <property type="match status" value="1"/>
</dbReference>
<evidence type="ECO:0000256" key="5">
    <source>
        <dbReference type="ARBA" id="ARBA00022833"/>
    </source>
</evidence>
<feature type="domain" description="Transposase putative helix-turn-helix" evidence="11">
    <location>
        <begin position="5"/>
        <end position="48"/>
    </location>
</feature>
<dbReference type="HOGENOM" id="CLU_032903_0_0_5"/>
<sequence>MNLVECSYRFRFYPTAQQAELLNRTFGCVRVVYNRARALRKAAWTEHKERSGFLQTNAMLTALKKDPAFAWLKEVSSVPLQQCLRHLEAAYQRFFLKRARYPQFRRKDSRQSAEFTKSGFTYRNGTLTLAKMTEPLAVIWSRALPGEPSTVTVIRELDGRWYIACRVVASIEPLSGGSTVGIDLGLTSLAVLSTGEKIANPRHLSKHQKRLTREQRRLARKQKSSRNRTKAKLKLARAHAAVRHARQDFLHKLSRRLISENQVIAVETLSIGGMLRAKRHSRAIADASWGELLRQLTYKATWYGRTLVQVDRFYPSTKTCSACGTTGHALTLADRAWVCPHCGAHHDRDHNAAQNILAAGLAVTACGGDVSPGVPRHPGQSSMKQELTP</sequence>
<evidence type="ECO:0000259" key="9">
    <source>
        <dbReference type="Pfam" id="PF01385"/>
    </source>
</evidence>
<dbReference type="NCBIfam" id="TIGR01766">
    <property type="entry name" value="IS200/IS605 family accessory protein TnpB-like domain"/>
    <property type="match status" value="1"/>
</dbReference>
<keyword evidence="3" id="KW-0815">Transposition</keyword>
<dbReference type="InterPro" id="IPR010095">
    <property type="entry name" value="Cas12f1-like_TNB"/>
</dbReference>
<organism evidence="12 13">
    <name type="scientific">Azospirillum lipoferum (strain 4B)</name>
    <dbReference type="NCBI Taxonomy" id="862719"/>
    <lineage>
        <taxon>Bacteria</taxon>
        <taxon>Pseudomonadati</taxon>
        <taxon>Pseudomonadota</taxon>
        <taxon>Alphaproteobacteria</taxon>
        <taxon>Rhodospirillales</taxon>
        <taxon>Azospirillaceae</taxon>
        <taxon>Azospirillum</taxon>
    </lineage>
</organism>
<evidence type="ECO:0000256" key="2">
    <source>
        <dbReference type="ARBA" id="ARBA00011044"/>
    </source>
</evidence>
<dbReference type="GO" id="GO:0003677">
    <property type="term" value="F:DNA binding"/>
    <property type="evidence" value="ECO:0007669"/>
    <property type="project" value="UniProtKB-KW"/>
</dbReference>
<evidence type="ECO:0000256" key="1">
    <source>
        <dbReference type="ARBA" id="ARBA00008761"/>
    </source>
</evidence>
<keyword evidence="13" id="KW-1185">Reference proteome</keyword>
<dbReference type="InterPro" id="IPR001959">
    <property type="entry name" value="Transposase"/>
</dbReference>
<proteinExistence type="inferred from homology"/>
<keyword evidence="6" id="KW-0238">DNA-binding</keyword>
<dbReference type="KEGG" id="ali:AZOLI_p60180"/>
<reference evidence="13" key="1">
    <citation type="journal article" date="2011" name="PLoS Genet.">
        <title>Azospirillum genomes reveal transition of bacteria from aquatic to terrestrial environments.</title>
        <authorList>
            <person name="Wisniewski-Dye F."/>
            <person name="Borziak K."/>
            <person name="Khalsa-Moyers G."/>
            <person name="Alexandre G."/>
            <person name="Sukharnikov L.O."/>
            <person name="Wuichet K."/>
            <person name="Hurst G.B."/>
            <person name="McDonald W.H."/>
            <person name="Robertson J.S."/>
            <person name="Barbe V."/>
            <person name="Calteau A."/>
            <person name="Rouy Z."/>
            <person name="Mangenot S."/>
            <person name="Prigent-Combaret C."/>
            <person name="Normand P."/>
            <person name="Boyer M."/>
            <person name="Siguier P."/>
            <person name="Dessaux Y."/>
            <person name="Elmerich C."/>
            <person name="Condemine G."/>
            <person name="Krishnen G."/>
            <person name="Kennedy I."/>
            <person name="Paterson A.H."/>
            <person name="Gonzalez V."/>
            <person name="Mavingui P."/>
            <person name="Zhulin I.B."/>
        </authorList>
    </citation>
    <scope>NUCLEOTIDE SEQUENCE [LARGE SCALE GENOMIC DNA]</scope>
    <source>
        <strain evidence="13">4B</strain>
    </source>
</reference>
<evidence type="ECO:0000256" key="6">
    <source>
        <dbReference type="ARBA" id="ARBA00023125"/>
    </source>
</evidence>
<comment type="similarity">
    <text evidence="2">In the N-terminal section; belongs to the transposase 2 family.</text>
</comment>
<geneLocation type="plasmid" evidence="12 13">
    <name>AZO_p6</name>
</geneLocation>
<feature type="domain" description="Cas12f1-like TNB" evidence="10">
    <location>
        <begin position="289"/>
        <end position="356"/>
    </location>
</feature>
<accession>G7ZJ43</accession>
<dbReference type="PANTHER" id="PTHR30405:SF25">
    <property type="entry name" value="RNA-GUIDED DNA ENDONUCLEASE INSQ-RELATED"/>
    <property type="match status" value="1"/>
</dbReference>
<keyword evidence="5" id="KW-0862">Zinc</keyword>
<dbReference type="PANTHER" id="PTHR30405">
    <property type="entry name" value="TRANSPOSASE"/>
    <property type="match status" value="1"/>
</dbReference>
<dbReference type="Pfam" id="PF01385">
    <property type="entry name" value="OrfB_IS605"/>
    <property type="match status" value="1"/>
</dbReference>
<feature type="region of interest" description="Disordered" evidence="8">
    <location>
        <begin position="207"/>
        <end position="228"/>
    </location>
</feature>
<dbReference type="GO" id="GO:0046872">
    <property type="term" value="F:metal ion binding"/>
    <property type="evidence" value="ECO:0007669"/>
    <property type="project" value="UniProtKB-KW"/>
</dbReference>
<dbReference type="OrthoDB" id="7867060at2"/>
<keyword evidence="7" id="KW-0233">DNA recombination</keyword>
<dbReference type="NCBIfam" id="NF040570">
    <property type="entry name" value="guided_TnpB"/>
    <property type="match status" value="1"/>
</dbReference>
<name>G7ZJ43_AZOL4</name>